<evidence type="ECO:0000313" key="3">
    <source>
        <dbReference type="Proteomes" id="UP001373496"/>
    </source>
</evidence>
<dbReference type="InterPro" id="IPR029039">
    <property type="entry name" value="Flavoprotein-like_sf"/>
</dbReference>
<comment type="caution">
    <text evidence="2">The sequence shown here is derived from an EMBL/GenBank/DDBJ whole genome shotgun (WGS) entry which is preliminary data.</text>
</comment>
<dbReference type="SUPFAM" id="SSF52218">
    <property type="entry name" value="Flavoproteins"/>
    <property type="match status" value="1"/>
</dbReference>
<dbReference type="InterPro" id="IPR026816">
    <property type="entry name" value="Flavodoxin_dom"/>
</dbReference>
<dbReference type="Proteomes" id="UP001373496">
    <property type="component" value="Unassembled WGS sequence"/>
</dbReference>
<evidence type="ECO:0000313" key="2">
    <source>
        <dbReference type="EMBL" id="MEI4280855.1"/>
    </source>
</evidence>
<feature type="domain" description="Flavodoxin" evidence="1">
    <location>
        <begin position="3"/>
        <end position="146"/>
    </location>
</feature>
<proteinExistence type="predicted"/>
<protein>
    <submittedName>
        <fullName evidence="2">Flavodoxin domain-containing protein</fullName>
    </submittedName>
</protein>
<gene>
    <name evidence="2" type="ORF">UXQ13_20435</name>
</gene>
<organism evidence="2 3">
    <name type="scientific">Klenkia terrae</name>
    <dbReference type="NCBI Taxonomy" id="1052259"/>
    <lineage>
        <taxon>Bacteria</taxon>
        <taxon>Bacillati</taxon>
        <taxon>Actinomycetota</taxon>
        <taxon>Actinomycetes</taxon>
        <taxon>Geodermatophilales</taxon>
        <taxon>Geodermatophilaceae</taxon>
        <taxon>Klenkia</taxon>
    </lineage>
</organism>
<dbReference type="EMBL" id="JBAPLV010000030">
    <property type="protein sequence ID" value="MEI4280855.1"/>
    <property type="molecule type" value="Genomic_DNA"/>
</dbReference>
<name>A0ABU8EBD8_9ACTN</name>
<dbReference type="RefSeq" id="WP_263639407.1">
    <property type="nucleotide sequence ID" value="NZ_JBAPLV010000030.1"/>
</dbReference>
<evidence type="ECO:0000259" key="1">
    <source>
        <dbReference type="Pfam" id="PF12724"/>
    </source>
</evidence>
<reference evidence="2 3" key="1">
    <citation type="submission" date="2024-03" db="EMBL/GenBank/DDBJ databases">
        <title>Draft genome sequence of Klenkia terrae.</title>
        <authorList>
            <person name="Duangmal K."/>
            <person name="Chantavorakit T."/>
        </authorList>
    </citation>
    <scope>NUCLEOTIDE SEQUENCE [LARGE SCALE GENOMIC DNA]</scope>
    <source>
        <strain evidence="2 3">JCM 17786</strain>
    </source>
</reference>
<dbReference type="Pfam" id="PF12724">
    <property type="entry name" value="Flavodoxin_5"/>
    <property type="match status" value="1"/>
</dbReference>
<dbReference type="Gene3D" id="3.40.50.360">
    <property type="match status" value="1"/>
</dbReference>
<sequence length="177" mass="19298">MTVASKHGSTAELAERLAVDLQESVAGRRCRLTAACRRVEQDPDPAQFDAVVLGSSVYAGRWAEPARRWANQHLVTLRRRPVWLLSSGPIGEHPFPPDEAHDIGPLADELLARGQRTLPGRLDPARLGFGERAVVTAMRAPHGDFRDWTALRSWAEEIASQLELSPAGAAQVGTAPR</sequence>
<keyword evidence="3" id="KW-1185">Reference proteome</keyword>
<accession>A0ABU8EBD8</accession>